<sequence>MVCLTGGNVAFAQQNAYEEVLSRFIGEHKYDIEKPGALDGVQAPDFSAETIVGKSVSLASLKGKVIVLNFWFIACKPCKLEVDPLNEIVDKYKNKDIVFLSIAREKQEDLLQYLAANTFDFQTIADPKAFIAGDVFHILGYPTTIVIDRIGKIRYYSLGGKINEDAVRADFKRELIPVIDEHLSKDMK</sequence>
<dbReference type="GO" id="GO:0016491">
    <property type="term" value="F:oxidoreductase activity"/>
    <property type="evidence" value="ECO:0007669"/>
    <property type="project" value="InterPro"/>
</dbReference>
<dbReference type="InterPro" id="IPR013766">
    <property type="entry name" value="Thioredoxin_domain"/>
</dbReference>
<dbReference type="InterPro" id="IPR000866">
    <property type="entry name" value="AhpC/TSA"/>
</dbReference>
<evidence type="ECO:0000313" key="2">
    <source>
        <dbReference type="EMBL" id="SDG61220.1"/>
    </source>
</evidence>
<dbReference type="InterPro" id="IPR036249">
    <property type="entry name" value="Thioredoxin-like_sf"/>
</dbReference>
<dbReference type="AlphaFoldDB" id="A0A1G7VQM8"/>
<accession>A0A1G7VQM8</accession>
<dbReference type="Gene3D" id="3.40.30.10">
    <property type="entry name" value="Glutaredoxin"/>
    <property type="match status" value="1"/>
</dbReference>
<dbReference type="SUPFAM" id="SSF52833">
    <property type="entry name" value="Thioredoxin-like"/>
    <property type="match status" value="1"/>
</dbReference>
<dbReference type="STRING" id="405671.SAMN05421827_108165"/>
<reference evidence="3" key="1">
    <citation type="submission" date="2016-10" db="EMBL/GenBank/DDBJ databases">
        <authorList>
            <person name="Varghese N."/>
            <person name="Submissions S."/>
        </authorList>
    </citation>
    <scope>NUCLEOTIDE SEQUENCE [LARGE SCALE GENOMIC DNA]</scope>
    <source>
        <strain evidence="3">DSM 17933</strain>
    </source>
</reference>
<dbReference type="PROSITE" id="PS51352">
    <property type="entry name" value="THIOREDOXIN_2"/>
    <property type="match status" value="1"/>
</dbReference>
<dbReference type="InterPro" id="IPR050553">
    <property type="entry name" value="Thioredoxin_ResA/DsbE_sf"/>
</dbReference>
<evidence type="ECO:0000313" key="3">
    <source>
        <dbReference type="Proteomes" id="UP000199643"/>
    </source>
</evidence>
<dbReference type="PANTHER" id="PTHR42852:SF17">
    <property type="entry name" value="THIOREDOXIN-LIKE PROTEIN HI_1115"/>
    <property type="match status" value="1"/>
</dbReference>
<proteinExistence type="predicted"/>
<dbReference type="CDD" id="cd02966">
    <property type="entry name" value="TlpA_like_family"/>
    <property type="match status" value="1"/>
</dbReference>
<dbReference type="Proteomes" id="UP000199643">
    <property type="component" value="Unassembled WGS sequence"/>
</dbReference>
<feature type="domain" description="Thioredoxin" evidence="1">
    <location>
        <begin position="37"/>
        <end position="176"/>
    </location>
</feature>
<dbReference type="PANTHER" id="PTHR42852">
    <property type="entry name" value="THIOL:DISULFIDE INTERCHANGE PROTEIN DSBE"/>
    <property type="match status" value="1"/>
</dbReference>
<dbReference type="EMBL" id="FNCH01000008">
    <property type="protein sequence ID" value="SDG61220.1"/>
    <property type="molecule type" value="Genomic_DNA"/>
</dbReference>
<dbReference type="Pfam" id="PF00578">
    <property type="entry name" value="AhpC-TSA"/>
    <property type="match status" value="1"/>
</dbReference>
<protein>
    <submittedName>
        <fullName evidence="2">Peroxiredoxin</fullName>
    </submittedName>
</protein>
<keyword evidence="3" id="KW-1185">Reference proteome</keyword>
<dbReference type="GO" id="GO:0016209">
    <property type="term" value="F:antioxidant activity"/>
    <property type="evidence" value="ECO:0007669"/>
    <property type="project" value="InterPro"/>
</dbReference>
<evidence type="ECO:0000259" key="1">
    <source>
        <dbReference type="PROSITE" id="PS51352"/>
    </source>
</evidence>
<gene>
    <name evidence="2" type="ORF">SAMN05421827_108165</name>
</gene>
<name>A0A1G7VQM8_9SPHI</name>
<organism evidence="2 3">
    <name type="scientific">Pedobacter terrae</name>
    <dbReference type="NCBI Taxonomy" id="405671"/>
    <lineage>
        <taxon>Bacteria</taxon>
        <taxon>Pseudomonadati</taxon>
        <taxon>Bacteroidota</taxon>
        <taxon>Sphingobacteriia</taxon>
        <taxon>Sphingobacteriales</taxon>
        <taxon>Sphingobacteriaceae</taxon>
        <taxon>Pedobacter</taxon>
    </lineage>
</organism>